<proteinExistence type="predicted"/>
<gene>
    <name evidence="2" type="ORF">BLNAU_18227</name>
</gene>
<dbReference type="EMBL" id="JARBJD010000217">
    <property type="protein sequence ID" value="KAK2946848.1"/>
    <property type="molecule type" value="Genomic_DNA"/>
</dbReference>
<evidence type="ECO:0000313" key="2">
    <source>
        <dbReference type="EMBL" id="KAK2946848.1"/>
    </source>
</evidence>
<evidence type="ECO:0000256" key="1">
    <source>
        <dbReference type="SAM" id="MobiDB-lite"/>
    </source>
</evidence>
<organism evidence="2 3">
    <name type="scientific">Blattamonas nauphoetae</name>
    <dbReference type="NCBI Taxonomy" id="2049346"/>
    <lineage>
        <taxon>Eukaryota</taxon>
        <taxon>Metamonada</taxon>
        <taxon>Preaxostyla</taxon>
        <taxon>Oxymonadida</taxon>
        <taxon>Blattamonas</taxon>
    </lineage>
</organism>
<keyword evidence="3" id="KW-1185">Reference proteome</keyword>
<reference evidence="2 3" key="1">
    <citation type="journal article" date="2022" name="bioRxiv">
        <title>Genomics of Preaxostyla Flagellates Illuminates Evolutionary Transitions and the Path Towards Mitochondrial Loss.</title>
        <authorList>
            <person name="Novak L.V.F."/>
            <person name="Treitli S.C."/>
            <person name="Pyrih J."/>
            <person name="Halakuc P."/>
            <person name="Pipaliya S.V."/>
            <person name="Vacek V."/>
            <person name="Brzon O."/>
            <person name="Soukal P."/>
            <person name="Eme L."/>
            <person name="Dacks J.B."/>
            <person name="Karnkowska A."/>
            <person name="Elias M."/>
            <person name="Hampl V."/>
        </authorList>
    </citation>
    <scope>NUCLEOTIDE SEQUENCE [LARGE SCALE GENOMIC DNA]</scope>
    <source>
        <strain evidence="2">NAU3</strain>
        <tissue evidence="2">Gut</tissue>
    </source>
</reference>
<name>A0ABQ9X5I5_9EUKA</name>
<dbReference type="Proteomes" id="UP001281761">
    <property type="component" value="Unassembled WGS sequence"/>
</dbReference>
<comment type="caution">
    <text evidence="2">The sequence shown here is derived from an EMBL/GenBank/DDBJ whole genome shotgun (WGS) entry which is preliminary data.</text>
</comment>
<accession>A0ABQ9X5I5</accession>
<sequence length="338" mass="37595">MYCFDEGDKMTRDIDCISNPTISSSTAFHSPRPLMASTLLARKWPQPPRPQLASAPSLEIGFHSLALTRNALPPLQTQCSPLPFKRNALPSPSNAMLSPPLQTQCLPINSNTVPSKQKEVTNKAALPLADLVTGVGNIATFADCEKEIALLREYSPKVDILPDLRMLEIEINGFRDIPSSQVEEVNNRTTYFQVKRYDLVDQRVMWPMEESAPIIAENERRTQAGEWSEWETAEIKQITQEKAAAMDNEEDKEEEQSEILAEDDIEGEQSEEEPSPAPTNHRALASRRNTSSPTKHPPQPQTLPQLPISPLSTPVALSPILAFATTPAQHRVINKTMT</sequence>
<protein>
    <submittedName>
        <fullName evidence="2">Uncharacterized protein</fullName>
    </submittedName>
</protein>
<evidence type="ECO:0000313" key="3">
    <source>
        <dbReference type="Proteomes" id="UP001281761"/>
    </source>
</evidence>
<feature type="region of interest" description="Disordered" evidence="1">
    <location>
        <begin position="241"/>
        <end position="310"/>
    </location>
</feature>
<feature type="compositionally biased region" description="Acidic residues" evidence="1">
    <location>
        <begin position="247"/>
        <end position="274"/>
    </location>
</feature>